<name>A0A521EXQ0_9BACT</name>
<dbReference type="Gene3D" id="2.40.160.60">
    <property type="entry name" value="Outer membrane protein transport protein (OMPP1/FadL/TodX)"/>
    <property type="match status" value="1"/>
</dbReference>
<feature type="domain" description="Type IX secretion system protein PorV" evidence="2">
    <location>
        <begin position="24"/>
        <end position="164"/>
    </location>
</feature>
<reference evidence="3 4" key="1">
    <citation type="submission" date="2017-05" db="EMBL/GenBank/DDBJ databases">
        <authorList>
            <person name="Varghese N."/>
            <person name="Submissions S."/>
        </authorList>
    </citation>
    <scope>NUCLEOTIDE SEQUENCE [LARGE SCALE GENOMIC DNA]</scope>
    <source>
        <strain evidence="3 4">DSM 21985</strain>
    </source>
</reference>
<gene>
    <name evidence="3" type="ORF">SAMN06265219_11423</name>
</gene>
<evidence type="ECO:0000313" key="3">
    <source>
        <dbReference type="EMBL" id="SMO88666.1"/>
    </source>
</evidence>
<protein>
    <recommendedName>
        <fullName evidence="2">Type IX secretion system protein PorV domain-containing protein</fullName>
    </recommendedName>
</protein>
<evidence type="ECO:0000256" key="1">
    <source>
        <dbReference type="SAM" id="SignalP"/>
    </source>
</evidence>
<dbReference type="EMBL" id="FXTP01000014">
    <property type="protein sequence ID" value="SMO88666.1"/>
    <property type="molecule type" value="Genomic_DNA"/>
</dbReference>
<keyword evidence="1" id="KW-0732">Signal</keyword>
<dbReference type="Proteomes" id="UP000317557">
    <property type="component" value="Unassembled WGS sequence"/>
</dbReference>
<feature type="chain" id="PRO_5021995713" description="Type IX secretion system protein PorV domain-containing protein" evidence="1">
    <location>
        <begin position="25"/>
        <end position="346"/>
    </location>
</feature>
<keyword evidence="4" id="KW-1185">Reference proteome</keyword>
<organism evidence="3 4">
    <name type="scientific">Gracilimonas mengyeensis</name>
    <dbReference type="NCBI Taxonomy" id="1302730"/>
    <lineage>
        <taxon>Bacteria</taxon>
        <taxon>Pseudomonadati</taxon>
        <taxon>Balneolota</taxon>
        <taxon>Balneolia</taxon>
        <taxon>Balneolales</taxon>
        <taxon>Balneolaceae</taxon>
        <taxon>Gracilimonas</taxon>
    </lineage>
</organism>
<evidence type="ECO:0000259" key="2">
    <source>
        <dbReference type="Pfam" id="PF19572"/>
    </source>
</evidence>
<feature type="signal peptide" evidence="1">
    <location>
        <begin position="1"/>
        <end position="24"/>
    </location>
</feature>
<dbReference type="NCBIfam" id="NF033709">
    <property type="entry name" value="PorV_fam"/>
    <property type="match status" value="1"/>
</dbReference>
<dbReference type="AlphaFoldDB" id="A0A521EXQ0"/>
<sequence length="346" mass="38299">MKKSLRSCLLFVFIVLLAAGEAMAQSKVGTTAAPFLTLGTGSRASALGHAYTASARGVDALFWNASGIAIPHEGKRGGVFLTNYKMFADIEYNALGITLPITEKGVIGISGAMLDYGTMEVTTELNPNGNGELFDAADMVFGISYAQPLTSNFFIGGQAKYITQRIWDMNANTVAVDIGLTLITDYINGLTLAASIQNFGGQMQMDGINVRDTYDPDENYEGNNERVFVRRETQEWKLPLSFKFGVMVPVIKDEYYELRLMGESHQTNDQYLNGDFGSEFVFSTNSTNFYVRVGYKDLFIDDVDNHLSYGAGLDMALSSLRVGFDFAIAQQNYLENVRMIDFRIYF</sequence>
<evidence type="ECO:0000313" key="4">
    <source>
        <dbReference type="Proteomes" id="UP000317557"/>
    </source>
</evidence>
<accession>A0A521EXQ0</accession>
<dbReference type="Pfam" id="PF19572">
    <property type="entry name" value="PorV"/>
    <property type="match status" value="1"/>
</dbReference>
<dbReference type="RefSeq" id="WP_185957319.1">
    <property type="nucleotide sequence ID" value="NZ_FXTP01000014.1"/>
</dbReference>
<proteinExistence type="predicted"/>
<dbReference type="InterPro" id="IPR045741">
    <property type="entry name" value="PorV"/>
</dbReference>